<protein>
    <submittedName>
        <fullName evidence="1">DUF2787 domain-containing protein</fullName>
    </submittedName>
</protein>
<dbReference type="PANTHER" id="PTHR38978">
    <property type="entry name" value="DUF2787 DOMAIN-CONTAINING PROTEIN"/>
    <property type="match status" value="1"/>
</dbReference>
<dbReference type="EMBL" id="CP043727">
    <property type="protein sequence ID" value="QHB31955.1"/>
    <property type="molecule type" value="Genomic_DNA"/>
</dbReference>
<dbReference type="KEGG" id="yca:F0T03_07140"/>
<dbReference type="RefSeq" id="WP_159677570.1">
    <property type="nucleotide sequence ID" value="NZ_CP043727.1"/>
</dbReference>
<dbReference type="Pfam" id="PF10980">
    <property type="entry name" value="DUF2787"/>
    <property type="match status" value="1"/>
</dbReference>
<gene>
    <name evidence="1" type="ORF">F0T03_07140</name>
</gene>
<sequence length="140" mass="16690">MNEIHQEGYSLPVRQKLIDLLFKEMGTPPPMKSKLLAVSFIFRDIHYSPENGGYHPVEIRLTRDNDQFYFDYITDLAYMGHVYPELEKEIDFSWSQRYAFYAGVGDLTHRDGCELFELWQSNFINYWQMGVYTPQILWES</sequence>
<dbReference type="Gene3D" id="3.10.450.430">
    <property type="entry name" value="Protein of unknown function DUF2787"/>
    <property type="match status" value="1"/>
</dbReference>
<evidence type="ECO:0000313" key="1">
    <source>
        <dbReference type="EMBL" id="QHB31955.1"/>
    </source>
</evidence>
<dbReference type="AlphaFoldDB" id="A0A857EYR1"/>
<reference evidence="2" key="1">
    <citation type="submission" date="2019-09" db="EMBL/GenBank/DDBJ databases">
        <title>Yersinia canariae sp. nov., isolated from a human yersiniosis case.</title>
        <authorList>
            <person name="Nguyen S.V."/>
            <person name="Greig D."/>
            <person name="Hurley D."/>
            <person name="Cao Y."/>
            <person name="McCabe E."/>
            <person name="Mitchell M."/>
            <person name="Jenkins C."/>
            <person name="Fanning S."/>
        </authorList>
    </citation>
    <scope>NUCLEOTIDE SEQUENCE [LARGE SCALE GENOMIC DNA]</scope>
    <source>
        <strain evidence="2">NCTC 14382</strain>
    </source>
</reference>
<proteinExistence type="predicted"/>
<keyword evidence="2" id="KW-1185">Reference proteome</keyword>
<evidence type="ECO:0000313" key="2">
    <source>
        <dbReference type="Proteomes" id="UP000464402"/>
    </source>
</evidence>
<dbReference type="Proteomes" id="UP000464402">
    <property type="component" value="Chromosome"/>
</dbReference>
<accession>A0A857EYR1</accession>
<dbReference type="PANTHER" id="PTHR38978:SF2">
    <property type="entry name" value="DUF2787 DOMAIN-CONTAINING PROTEIN"/>
    <property type="match status" value="1"/>
</dbReference>
<dbReference type="InterPro" id="IPR021248">
    <property type="entry name" value="DUF2787"/>
</dbReference>
<name>A0A857EYR1_9GAMM</name>
<organism evidence="1 2">
    <name type="scientific">Yersinia canariae</name>
    <dbReference type="NCBI Taxonomy" id="2607663"/>
    <lineage>
        <taxon>Bacteria</taxon>
        <taxon>Pseudomonadati</taxon>
        <taxon>Pseudomonadota</taxon>
        <taxon>Gammaproteobacteria</taxon>
        <taxon>Enterobacterales</taxon>
        <taxon>Yersiniaceae</taxon>
        <taxon>Yersinia</taxon>
    </lineage>
</organism>